<dbReference type="PANTHER" id="PTHR28535:SF1">
    <property type="entry name" value="PROTEIN ZGRF1"/>
    <property type="match status" value="1"/>
</dbReference>
<dbReference type="InterPro" id="IPR018838">
    <property type="entry name" value="ZGRF1-like_N"/>
</dbReference>
<feature type="region of interest" description="Disordered" evidence="1">
    <location>
        <begin position="474"/>
        <end position="524"/>
    </location>
</feature>
<feature type="region of interest" description="Disordered" evidence="1">
    <location>
        <begin position="541"/>
        <end position="607"/>
    </location>
</feature>
<feature type="compositionally biased region" description="Polar residues" evidence="1">
    <location>
        <begin position="183"/>
        <end position="192"/>
    </location>
</feature>
<feature type="compositionally biased region" description="Basic and acidic residues" evidence="1">
    <location>
        <begin position="554"/>
        <end position="583"/>
    </location>
</feature>
<feature type="region of interest" description="Disordered" evidence="1">
    <location>
        <begin position="126"/>
        <end position="169"/>
    </location>
</feature>
<dbReference type="GO" id="GO:0035861">
    <property type="term" value="C:site of double-strand break"/>
    <property type="evidence" value="ECO:0007669"/>
    <property type="project" value="TreeGrafter"/>
</dbReference>
<gene>
    <name evidence="3" type="ORF">LX32DRAFT_291048</name>
</gene>
<comment type="caution">
    <text evidence="3">The sequence shown here is derived from an EMBL/GenBank/DDBJ whole genome shotgun (WGS) entry which is preliminary data.</text>
</comment>
<evidence type="ECO:0000313" key="3">
    <source>
        <dbReference type="EMBL" id="KAK2020780.1"/>
    </source>
</evidence>
<sequence>MSLTGHNTNSSDNQPTLGLPVAAPVLEYVCLFTHDLKRKQKRWQDGRLKFHTFNKRVMVYDERGNFIGDMHWREDFDFGEGEEFNLERGAVIVQVVECVGTKDQDLTGLLDKRAREAEQRYAHTSVATANSPHLTVRPPVVPHSHPQTPSRQRHLAKTANTSRGLHGRAVMPKVSPYEERIAAQQSLNSPEGENQRPTKRRRDVSPPSKSGYAQNLFGATLNLSSWSASAPLRHQPAQTYRNACIPERTPKPGVPSRNAEPSWPRPSEILDLTGDGLVQVEQARPSSATVPTTFKVPGMGKIRNEAIQGEDKMPTEPEETLVVNSQQPQYFMDNPRNTAVKHSARKSQDAMWKPILHHSAAQSSNGALFDSAAHRVSAEVESPDPRDGIVKDVGTSVLQPLADGSLLRLARDTGPEEPKSKLRIKARKKRGLLMVAKNTTAKTSESQPDSPGARIEAPPKEKQLVTVDTLEPKAVNCDDSQSSGEHAHSRVNLREHKTQPSSGPQRDVEITTTQSGPRLASLGRRSVKSMEIIGSFDSRKCRAAAESPLAAPASREETIMSPKTDSERSSSSKVAETRSEEKATYLTNPATRGRKAAKKSDAAGSVPQPVLSVIPDLAVGKNDRRGDSRREVSLDSIAVLGGKTAREVPGFSRASGGPWSKEAYDLLGCIRPG</sequence>
<protein>
    <recommendedName>
        <fullName evidence="2">5'-3' DNA helicase ZGRF1-like N-terminal domain-containing protein</fullName>
    </recommendedName>
</protein>
<evidence type="ECO:0000256" key="1">
    <source>
        <dbReference type="SAM" id="MobiDB-lite"/>
    </source>
</evidence>
<feature type="compositionally biased region" description="Polar residues" evidence="1">
    <location>
        <begin position="437"/>
        <end position="449"/>
    </location>
</feature>
<feature type="region of interest" description="Disordered" evidence="1">
    <location>
        <begin position="437"/>
        <end position="462"/>
    </location>
</feature>
<evidence type="ECO:0000259" key="2">
    <source>
        <dbReference type="Pfam" id="PF10382"/>
    </source>
</evidence>
<organism evidence="3 4">
    <name type="scientific">Colletotrichum zoysiae</name>
    <dbReference type="NCBI Taxonomy" id="1216348"/>
    <lineage>
        <taxon>Eukaryota</taxon>
        <taxon>Fungi</taxon>
        <taxon>Dikarya</taxon>
        <taxon>Ascomycota</taxon>
        <taxon>Pezizomycotina</taxon>
        <taxon>Sordariomycetes</taxon>
        <taxon>Hypocreomycetidae</taxon>
        <taxon>Glomerellales</taxon>
        <taxon>Glomerellaceae</taxon>
        <taxon>Colletotrichum</taxon>
        <taxon>Colletotrichum graminicola species complex</taxon>
    </lineage>
</organism>
<reference evidence="3" key="1">
    <citation type="submission" date="2021-06" db="EMBL/GenBank/DDBJ databases">
        <title>Comparative genomics, transcriptomics and evolutionary studies reveal genomic signatures of adaptation to plant cell wall in hemibiotrophic fungi.</title>
        <authorList>
            <consortium name="DOE Joint Genome Institute"/>
            <person name="Baroncelli R."/>
            <person name="Diaz J.F."/>
            <person name="Benocci T."/>
            <person name="Peng M."/>
            <person name="Battaglia E."/>
            <person name="Haridas S."/>
            <person name="Andreopoulos W."/>
            <person name="Labutti K."/>
            <person name="Pangilinan J."/>
            <person name="Floch G.L."/>
            <person name="Makela M.R."/>
            <person name="Henrissat B."/>
            <person name="Grigoriev I.V."/>
            <person name="Crouch J.A."/>
            <person name="De Vries R.P."/>
            <person name="Sukno S.A."/>
            <person name="Thon M.R."/>
        </authorList>
    </citation>
    <scope>NUCLEOTIDE SEQUENCE</scope>
    <source>
        <strain evidence="3">MAFF235873</strain>
    </source>
</reference>
<feature type="compositionally biased region" description="Polar residues" evidence="1">
    <location>
        <begin position="499"/>
        <end position="516"/>
    </location>
</feature>
<accession>A0AAD9H1P1</accession>
<feature type="domain" description="5'-3' DNA helicase ZGRF1-like N-terminal" evidence="2">
    <location>
        <begin position="25"/>
        <end position="106"/>
    </location>
</feature>
<feature type="region of interest" description="Disordered" evidence="1">
    <location>
        <begin position="183"/>
        <end position="213"/>
    </location>
</feature>
<proteinExistence type="predicted"/>
<feature type="compositionally biased region" description="Low complexity" evidence="1">
    <location>
        <begin position="544"/>
        <end position="553"/>
    </location>
</feature>
<dbReference type="PANTHER" id="PTHR28535">
    <property type="entry name" value="ZINC FINGER GRF-TYPE CONTAINING 1"/>
    <property type="match status" value="1"/>
</dbReference>
<dbReference type="Pfam" id="PF10382">
    <property type="entry name" value="ZGRF1-like_N"/>
    <property type="match status" value="1"/>
</dbReference>
<evidence type="ECO:0000313" key="4">
    <source>
        <dbReference type="Proteomes" id="UP001232148"/>
    </source>
</evidence>
<dbReference type="EMBL" id="MU843172">
    <property type="protein sequence ID" value="KAK2020780.1"/>
    <property type="molecule type" value="Genomic_DNA"/>
</dbReference>
<dbReference type="Proteomes" id="UP001232148">
    <property type="component" value="Unassembled WGS sequence"/>
</dbReference>
<feature type="region of interest" description="Disordered" evidence="1">
    <location>
        <begin position="244"/>
        <end position="265"/>
    </location>
</feature>
<dbReference type="GO" id="GO:0006302">
    <property type="term" value="P:double-strand break repair"/>
    <property type="evidence" value="ECO:0007669"/>
    <property type="project" value="TreeGrafter"/>
</dbReference>
<dbReference type="GO" id="GO:0005634">
    <property type="term" value="C:nucleus"/>
    <property type="evidence" value="ECO:0007669"/>
    <property type="project" value="TreeGrafter"/>
</dbReference>
<name>A0AAD9H1P1_9PEZI</name>
<dbReference type="InterPro" id="IPR052800">
    <property type="entry name" value="DNA_Repair_Helicase_ZGRF1"/>
</dbReference>
<dbReference type="AlphaFoldDB" id="A0AAD9H1P1"/>
<feature type="compositionally biased region" description="Basic and acidic residues" evidence="1">
    <location>
        <begin position="485"/>
        <end position="498"/>
    </location>
</feature>
<keyword evidence="4" id="KW-1185">Reference proteome</keyword>